<dbReference type="InterPro" id="IPR013482">
    <property type="entry name" value="Molybde_CF_guanTrfase"/>
</dbReference>
<dbReference type="AlphaFoldDB" id="A0A0K2XBZ8"/>
<keyword evidence="2" id="KW-0808">Transferase</keyword>
<evidence type="ECO:0000313" key="11">
    <source>
        <dbReference type="EMBL" id="CRF44855.1"/>
    </source>
</evidence>
<evidence type="ECO:0000313" key="9">
    <source>
        <dbReference type="EMBL" id="CRF40508.1"/>
    </source>
</evidence>
<evidence type="ECO:0000256" key="4">
    <source>
        <dbReference type="ARBA" id="ARBA00022741"/>
    </source>
</evidence>
<evidence type="ECO:0000256" key="6">
    <source>
        <dbReference type="ARBA" id="ARBA00023134"/>
    </source>
</evidence>
<dbReference type="PANTHER" id="PTHR19136:SF81">
    <property type="entry name" value="MOLYBDENUM COFACTOR GUANYLYLTRANSFERASE"/>
    <property type="match status" value="1"/>
</dbReference>
<evidence type="ECO:0000256" key="5">
    <source>
        <dbReference type="ARBA" id="ARBA00022842"/>
    </source>
</evidence>
<keyword evidence="3" id="KW-0479">Metal-binding</keyword>
<dbReference type="GO" id="GO:0005525">
    <property type="term" value="F:GTP binding"/>
    <property type="evidence" value="ECO:0007669"/>
    <property type="project" value="UniProtKB-KW"/>
</dbReference>
<dbReference type="Proteomes" id="UP000045175">
    <property type="component" value="Unassembled WGS sequence"/>
</dbReference>
<keyword evidence="4" id="KW-0547">Nucleotide-binding</keyword>
<dbReference type="CDD" id="cd02503">
    <property type="entry name" value="MobA"/>
    <property type="match status" value="1"/>
</dbReference>
<organism evidence="11 13">
    <name type="scientific">Helicobacter ailurogastricus</name>
    <dbReference type="NCBI Taxonomy" id="1578720"/>
    <lineage>
        <taxon>Bacteria</taxon>
        <taxon>Pseudomonadati</taxon>
        <taxon>Campylobacterota</taxon>
        <taxon>Epsilonproteobacteria</taxon>
        <taxon>Campylobacterales</taxon>
        <taxon>Helicobacteraceae</taxon>
        <taxon>Helicobacter</taxon>
    </lineage>
</organism>
<sequence length="185" mass="20912">MQELSCVLLCGGRSSRMQVQGQQFDKALLPFKDTTLLEHQHTKLKQWFQRVYISCKQPYSFKAAYLIEATSHFNPLVGMAHALSTLKAPLIFIPVDMPFISKESLLKLYENRPKACLIYLKSAEGFYLPNLCQLTALSYLKEALASGQEKVGALFQQIGFGVEVQESKEFSNLNTYIDYTEALNG</sequence>
<dbReference type="GO" id="GO:0046872">
    <property type="term" value="F:metal ion binding"/>
    <property type="evidence" value="ECO:0007669"/>
    <property type="project" value="UniProtKB-KW"/>
</dbReference>
<evidence type="ECO:0000313" key="14">
    <source>
        <dbReference type="Proteomes" id="UP000045175"/>
    </source>
</evidence>
<gene>
    <name evidence="9" type="ORF">HAL011_02670</name>
    <name evidence="10" type="ORF">HAL013_10070</name>
    <name evidence="11" type="ORF">HAL09_14700</name>
</gene>
<evidence type="ECO:0000256" key="1">
    <source>
        <dbReference type="ARBA" id="ARBA00022490"/>
    </source>
</evidence>
<reference evidence="13 14" key="3">
    <citation type="submission" date="2014-12" db="EMBL/GenBank/DDBJ databases">
        <authorList>
            <person name="Jaenicke S."/>
        </authorList>
    </citation>
    <scope>NUCLEOTIDE SEQUENCE [LARGE SCALE GENOMIC DNA]</scope>
</reference>
<evidence type="ECO:0000313" key="10">
    <source>
        <dbReference type="EMBL" id="CRF42799.1"/>
    </source>
</evidence>
<keyword evidence="12" id="KW-1185">Reference proteome</keyword>
<accession>A0A0K2XBZ8</accession>
<evidence type="ECO:0000256" key="3">
    <source>
        <dbReference type="ARBA" id="ARBA00022723"/>
    </source>
</evidence>
<dbReference type="PANTHER" id="PTHR19136">
    <property type="entry name" value="MOLYBDENUM COFACTOR GUANYLYLTRANSFERASE"/>
    <property type="match status" value="1"/>
</dbReference>
<keyword evidence="1" id="KW-0963">Cytoplasm</keyword>
<keyword evidence="6" id="KW-0342">GTP-binding</keyword>
<evidence type="ECO:0000256" key="2">
    <source>
        <dbReference type="ARBA" id="ARBA00022679"/>
    </source>
</evidence>
<proteinExistence type="predicted"/>
<dbReference type="STRING" id="1578720.HAL011_02670"/>
<dbReference type="Pfam" id="PF12804">
    <property type="entry name" value="NTP_transf_3"/>
    <property type="match status" value="1"/>
</dbReference>
<dbReference type="InterPro" id="IPR029044">
    <property type="entry name" value="Nucleotide-diphossugar_trans"/>
</dbReference>
<feature type="domain" description="MobA-like NTP transferase" evidence="8">
    <location>
        <begin position="6"/>
        <end position="152"/>
    </location>
</feature>
<dbReference type="SUPFAM" id="SSF53448">
    <property type="entry name" value="Nucleotide-diphospho-sugar transferases"/>
    <property type="match status" value="1"/>
</dbReference>
<dbReference type="EMBL" id="CDMH01000046">
    <property type="protein sequence ID" value="CRF42799.1"/>
    <property type="molecule type" value="Genomic_DNA"/>
</dbReference>
<dbReference type="GO" id="GO:1902758">
    <property type="term" value="P:bis(molybdopterin guanine dinucleotide)molybdenum biosynthetic process"/>
    <property type="evidence" value="ECO:0007669"/>
    <property type="project" value="TreeGrafter"/>
</dbReference>
<dbReference type="OrthoDB" id="9788394at2"/>
<keyword evidence="5" id="KW-0460">Magnesium</keyword>
<dbReference type="InterPro" id="IPR025877">
    <property type="entry name" value="MobA-like_NTP_Trfase"/>
</dbReference>
<keyword evidence="7" id="KW-0501">Molybdenum cofactor biosynthesis</keyword>
<evidence type="ECO:0000256" key="7">
    <source>
        <dbReference type="ARBA" id="ARBA00023150"/>
    </source>
</evidence>
<dbReference type="Proteomes" id="UP000041394">
    <property type="component" value="Unassembled WGS sequence"/>
</dbReference>
<dbReference type="Proteomes" id="UP000038622">
    <property type="component" value="Unassembled WGS sequence"/>
</dbReference>
<dbReference type="Gene3D" id="3.90.550.10">
    <property type="entry name" value="Spore Coat Polysaccharide Biosynthesis Protein SpsA, Chain A"/>
    <property type="match status" value="1"/>
</dbReference>
<evidence type="ECO:0000313" key="13">
    <source>
        <dbReference type="Proteomes" id="UP000041394"/>
    </source>
</evidence>
<dbReference type="EMBL" id="CDML01000008">
    <property type="protein sequence ID" value="CRF40508.1"/>
    <property type="molecule type" value="Genomic_DNA"/>
</dbReference>
<protein>
    <submittedName>
        <fullName evidence="11">Molybdopterin-guanine dinucleotide biosynthesis protein MobA</fullName>
    </submittedName>
</protein>
<reference evidence="11" key="1">
    <citation type="submission" date="2014-12" db="EMBL/GenBank/DDBJ databases">
        <title>Whole genome sequences of four Staphylococcus schleiferi canine isolates.</title>
        <authorList>
            <person name="Misic A.M."/>
            <person name="Cain C."/>
            <person name="Morris D.O."/>
            <person name="Rankin S."/>
            <person name="Beiting D."/>
        </authorList>
    </citation>
    <scope>NUCLEOTIDE SEQUENCE</scope>
    <source>
        <strain evidence="9">ASB11</strain>
        <strain evidence="10">ASB13</strain>
        <strain evidence="11">ASB9</strain>
    </source>
</reference>
<name>A0A0K2XBZ8_9HELI</name>
<reference evidence="12" key="2">
    <citation type="submission" date="2014-12" db="EMBL/GenBank/DDBJ databases">
        <authorList>
            <person name="Smet A."/>
        </authorList>
    </citation>
    <scope>NUCLEOTIDE SEQUENCE [LARGE SCALE GENOMIC DNA]</scope>
</reference>
<evidence type="ECO:0000259" key="8">
    <source>
        <dbReference type="Pfam" id="PF12804"/>
    </source>
</evidence>
<evidence type="ECO:0000313" key="12">
    <source>
        <dbReference type="Proteomes" id="UP000038622"/>
    </source>
</evidence>
<dbReference type="GO" id="GO:0016779">
    <property type="term" value="F:nucleotidyltransferase activity"/>
    <property type="evidence" value="ECO:0007669"/>
    <property type="project" value="TreeGrafter"/>
</dbReference>
<dbReference type="EMBL" id="CDMN01000060">
    <property type="protein sequence ID" value="CRF44855.1"/>
    <property type="molecule type" value="Genomic_DNA"/>
</dbReference>
<dbReference type="RefSeq" id="WP_156239941.1">
    <property type="nucleotide sequence ID" value="NZ_BSCV01000017.1"/>
</dbReference>